<dbReference type="PANTHER" id="PTHR46599">
    <property type="entry name" value="PIGGYBAC TRANSPOSABLE ELEMENT-DERIVED PROTEIN 4"/>
    <property type="match status" value="1"/>
</dbReference>
<keyword evidence="3" id="KW-1185">Reference proteome</keyword>
<gene>
    <name evidence="2" type="primary">PGBD4</name>
    <name evidence="2" type="ORF">EVAR_28595_1</name>
</gene>
<dbReference type="InterPro" id="IPR029526">
    <property type="entry name" value="PGBD"/>
</dbReference>
<dbReference type="EMBL" id="BGZK01000239">
    <property type="protein sequence ID" value="GBP30952.1"/>
    <property type="molecule type" value="Genomic_DNA"/>
</dbReference>
<accession>A0A4C1UYC6</accession>
<sequence>MISETTLYQKSAITTQVLILIYLTTRLQYSGTISESSPEDDDVPLSRLGYYRGKNKYKWSKTPANRSSVRTPQHNIILRVPTSNLTENDGKEPYDLWKQYIDDDMLLEIITRTNSKLLEYRSRFTNKDRPELQNVDMDELLAFIGLLMYSAVFKSNHEHADFIFTTDGIGREVFQCVMSKNRFLCLLHCLRFDNAVDRAQRKETDKLAAISYIFNRFVSNCQRVYNISQYATVDEMLVPFRGRSFLMIYMPNKPAKYGLKLMCLCDAEIGYFYNCYIYCGKGSDGESLTDEEKKFMVPTQAVLHLTQPLHGSNKNITCDNWFTSIQQL</sequence>
<dbReference type="AlphaFoldDB" id="A0A4C1UYC6"/>
<dbReference type="OrthoDB" id="8191541at2759"/>
<dbReference type="Pfam" id="PF13843">
    <property type="entry name" value="DDE_Tnp_1_7"/>
    <property type="match status" value="1"/>
</dbReference>
<feature type="domain" description="PiggyBac transposable element-derived protein" evidence="1">
    <location>
        <begin position="93"/>
        <end position="327"/>
    </location>
</feature>
<name>A0A4C1UYC6_EUMVA</name>
<evidence type="ECO:0000313" key="3">
    <source>
        <dbReference type="Proteomes" id="UP000299102"/>
    </source>
</evidence>
<evidence type="ECO:0000259" key="1">
    <source>
        <dbReference type="Pfam" id="PF13843"/>
    </source>
</evidence>
<dbReference type="PANTHER" id="PTHR46599:SF6">
    <property type="entry name" value="DUAL SPECIFICITY PHOSPHATASE 26"/>
    <property type="match status" value="1"/>
</dbReference>
<evidence type="ECO:0000313" key="2">
    <source>
        <dbReference type="EMBL" id="GBP30952.1"/>
    </source>
</evidence>
<dbReference type="Proteomes" id="UP000299102">
    <property type="component" value="Unassembled WGS sequence"/>
</dbReference>
<proteinExistence type="predicted"/>
<protein>
    <submittedName>
        <fullName evidence="2">PiggyBac transposable element-derived protein 4</fullName>
    </submittedName>
</protein>
<organism evidence="2 3">
    <name type="scientific">Eumeta variegata</name>
    <name type="common">Bagworm moth</name>
    <name type="synonym">Eumeta japonica</name>
    <dbReference type="NCBI Taxonomy" id="151549"/>
    <lineage>
        <taxon>Eukaryota</taxon>
        <taxon>Metazoa</taxon>
        <taxon>Ecdysozoa</taxon>
        <taxon>Arthropoda</taxon>
        <taxon>Hexapoda</taxon>
        <taxon>Insecta</taxon>
        <taxon>Pterygota</taxon>
        <taxon>Neoptera</taxon>
        <taxon>Endopterygota</taxon>
        <taxon>Lepidoptera</taxon>
        <taxon>Glossata</taxon>
        <taxon>Ditrysia</taxon>
        <taxon>Tineoidea</taxon>
        <taxon>Psychidae</taxon>
        <taxon>Oiketicinae</taxon>
        <taxon>Eumeta</taxon>
    </lineage>
</organism>
<comment type="caution">
    <text evidence="2">The sequence shown here is derived from an EMBL/GenBank/DDBJ whole genome shotgun (WGS) entry which is preliminary data.</text>
</comment>
<reference evidence="2 3" key="1">
    <citation type="journal article" date="2019" name="Commun. Biol.">
        <title>The bagworm genome reveals a unique fibroin gene that provides high tensile strength.</title>
        <authorList>
            <person name="Kono N."/>
            <person name="Nakamura H."/>
            <person name="Ohtoshi R."/>
            <person name="Tomita M."/>
            <person name="Numata K."/>
            <person name="Arakawa K."/>
        </authorList>
    </citation>
    <scope>NUCLEOTIDE SEQUENCE [LARGE SCALE GENOMIC DNA]</scope>
</reference>
<dbReference type="STRING" id="151549.A0A4C1UYC6"/>